<sequence length="443" mass="52446">MGEGENGNIFEYIGANSRSTESFIHQFSKFLEIENKPRETWPKQKDHGQEIHKQYVVNMLQSKFFKKDTNDLYNRTVKGFFYNNFIKLDIGEQKKWLINYLFLLNGYYLNRKNYIINRVKEDLLGYLLSVDSITDNLLIEEAKKLLKLSENSLSEIMRSKFFYIHSFYNDSDFLISYIRASDAEKEELVKYIEGNIDAGNFRCCISKKYKPVGNFNKNMLIDETKVFLLTLLFVRSKDANLNNIYQIFIKNFSQNIQTLNEKIVFNYLNNNKNVFAPIFEEILELDDVATPSDIVPVETAKMLEIDKPEDYIDETSEIGKQQIKTIYNIIKRQAKIQSNYICALEKINNCRPIYFTAKVNNKNYLEVHHFIPREFRNDFSYSAEVLANYITLCPRCHRQIHIAVDRERKHLINALYEERKNRLQLVGLKLDIKGIYEYYKIDI</sequence>
<evidence type="ECO:0000259" key="1">
    <source>
        <dbReference type="Pfam" id="PF01844"/>
    </source>
</evidence>
<dbReference type="GO" id="GO:0004519">
    <property type="term" value="F:endonuclease activity"/>
    <property type="evidence" value="ECO:0007669"/>
    <property type="project" value="InterPro"/>
</dbReference>
<accession>A0A1G2IM09</accession>
<dbReference type="EMBL" id="MHPE01000052">
    <property type="protein sequence ID" value="OGZ75278.1"/>
    <property type="molecule type" value="Genomic_DNA"/>
</dbReference>
<evidence type="ECO:0000313" key="3">
    <source>
        <dbReference type="Proteomes" id="UP000178632"/>
    </source>
</evidence>
<dbReference type="GO" id="GO:0003676">
    <property type="term" value="F:nucleic acid binding"/>
    <property type="evidence" value="ECO:0007669"/>
    <property type="project" value="InterPro"/>
</dbReference>
<proteinExistence type="predicted"/>
<dbReference type="InterPro" id="IPR003615">
    <property type="entry name" value="HNH_nuc"/>
</dbReference>
<organism evidence="2 3">
    <name type="scientific">Candidatus Staskawiczbacteria bacterium RIFCSPLOWO2_12_FULL_37_15</name>
    <dbReference type="NCBI Taxonomy" id="1802218"/>
    <lineage>
        <taxon>Bacteria</taxon>
        <taxon>Candidatus Staskawicziibacteriota</taxon>
    </lineage>
</organism>
<dbReference type="Pfam" id="PF01844">
    <property type="entry name" value="HNH"/>
    <property type="match status" value="1"/>
</dbReference>
<comment type="caution">
    <text evidence="2">The sequence shown here is derived from an EMBL/GenBank/DDBJ whole genome shotgun (WGS) entry which is preliminary data.</text>
</comment>
<dbReference type="Proteomes" id="UP000178632">
    <property type="component" value="Unassembled WGS sequence"/>
</dbReference>
<gene>
    <name evidence="2" type="ORF">A3G45_02750</name>
</gene>
<feature type="domain" description="HNH" evidence="1">
    <location>
        <begin position="362"/>
        <end position="401"/>
    </location>
</feature>
<dbReference type="AlphaFoldDB" id="A0A1G2IM09"/>
<evidence type="ECO:0000313" key="2">
    <source>
        <dbReference type="EMBL" id="OGZ75278.1"/>
    </source>
</evidence>
<dbReference type="InterPro" id="IPR002711">
    <property type="entry name" value="HNH"/>
</dbReference>
<protein>
    <recommendedName>
        <fullName evidence="1">HNH domain-containing protein</fullName>
    </recommendedName>
</protein>
<dbReference type="CDD" id="cd00085">
    <property type="entry name" value="HNHc"/>
    <property type="match status" value="1"/>
</dbReference>
<dbReference type="GO" id="GO:0008270">
    <property type="term" value="F:zinc ion binding"/>
    <property type="evidence" value="ECO:0007669"/>
    <property type="project" value="InterPro"/>
</dbReference>
<name>A0A1G2IM09_9BACT</name>
<reference evidence="2 3" key="1">
    <citation type="journal article" date="2016" name="Nat. Commun.">
        <title>Thousands of microbial genomes shed light on interconnected biogeochemical processes in an aquifer system.</title>
        <authorList>
            <person name="Anantharaman K."/>
            <person name="Brown C.T."/>
            <person name="Hug L.A."/>
            <person name="Sharon I."/>
            <person name="Castelle C.J."/>
            <person name="Probst A.J."/>
            <person name="Thomas B.C."/>
            <person name="Singh A."/>
            <person name="Wilkins M.J."/>
            <person name="Karaoz U."/>
            <person name="Brodie E.L."/>
            <person name="Williams K.H."/>
            <person name="Hubbard S.S."/>
            <person name="Banfield J.F."/>
        </authorList>
    </citation>
    <scope>NUCLEOTIDE SEQUENCE [LARGE SCALE GENOMIC DNA]</scope>
</reference>